<gene>
    <name evidence="3" type="ORF">OH136_14165</name>
</gene>
<feature type="active site" description="Nucleophile" evidence="1">
    <location>
        <position position="143"/>
    </location>
</feature>
<dbReference type="PANTHER" id="PTHR38589:SF1">
    <property type="entry name" value="BLR0621 PROTEIN"/>
    <property type="match status" value="1"/>
</dbReference>
<reference evidence="3" key="1">
    <citation type="submission" date="2022-10" db="EMBL/GenBank/DDBJ databases">
        <authorList>
            <person name="Yue Y."/>
        </authorList>
    </citation>
    <scope>NUCLEOTIDE SEQUENCE</scope>
    <source>
        <strain evidence="3">Z654</strain>
    </source>
</reference>
<evidence type="ECO:0000313" key="3">
    <source>
        <dbReference type="EMBL" id="MCV6825703.1"/>
    </source>
</evidence>
<sequence>MSTRDLVVTKWGARFGGRYLPCSIGRSGFTENKQEGDGATPVTPMRILSGFYRPDRISPPPLPFEMKPIGPRDIWSDDITDPLYNHLRKLPEPEYSHEKLRRSDPLYDLVLVTDYNYPNATAGAGSAIFVHIWRKRRYPTEGCIAFERQNLLWILEHWTERSRIAIRP</sequence>
<evidence type="ECO:0000256" key="1">
    <source>
        <dbReference type="PROSITE-ProRule" id="PRU01373"/>
    </source>
</evidence>
<dbReference type="PANTHER" id="PTHR38589">
    <property type="entry name" value="BLR0621 PROTEIN"/>
    <property type="match status" value="1"/>
</dbReference>
<keyword evidence="1" id="KW-0133">Cell shape</keyword>
<dbReference type="GO" id="GO:0009252">
    <property type="term" value="P:peptidoglycan biosynthetic process"/>
    <property type="evidence" value="ECO:0007669"/>
    <property type="project" value="UniProtKB-KW"/>
</dbReference>
<feature type="active site" description="Proton donor/acceptor" evidence="1">
    <location>
        <position position="131"/>
    </location>
</feature>
<dbReference type="PROSITE" id="PS52029">
    <property type="entry name" value="LD_TPASE"/>
    <property type="match status" value="1"/>
</dbReference>
<organism evidence="3 4">
    <name type="scientific">Halocynthiibacter halioticoli</name>
    <dbReference type="NCBI Taxonomy" id="2986804"/>
    <lineage>
        <taxon>Bacteria</taxon>
        <taxon>Pseudomonadati</taxon>
        <taxon>Pseudomonadota</taxon>
        <taxon>Alphaproteobacteria</taxon>
        <taxon>Rhodobacterales</taxon>
        <taxon>Paracoccaceae</taxon>
        <taxon>Halocynthiibacter</taxon>
    </lineage>
</organism>
<dbReference type="RefSeq" id="WP_263954638.1">
    <property type="nucleotide sequence ID" value="NZ_JAOYFC010000003.1"/>
</dbReference>
<evidence type="ECO:0000313" key="4">
    <source>
        <dbReference type="Proteomes" id="UP001208041"/>
    </source>
</evidence>
<evidence type="ECO:0000259" key="2">
    <source>
        <dbReference type="PROSITE" id="PS52029"/>
    </source>
</evidence>
<dbReference type="AlphaFoldDB" id="A0AAE3LSE1"/>
<dbReference type="GO" id="GO:0008360">
    <property type="term" value="P:regulation of cell shape"/>
    <property type="evidence" value="ECO:0007669"/>
    <property type="project" value="UniProtKB-UniRule"/>
</dbReference>
<dbReference type="Proteomes" id="UP001208041">
    <property type="component" value="Unassembled WGS sequence"/>
</dbReference>
<protein>
    <submittedName>
        <fullName evidence="3">L,D-transpeptidase family protein</fullName>
    </submittedName>
</protein>
<feature type="domain" description="L,D-TPase catalytic" evidence="2">
    <location>
        <begin position="1"/>
        <end position="167"/>
    </location>
</feature>
<proteinExistence type="predicted"/>
<keyword evidence="1" id="KW-0573">Peptidoglycan synthesis</keyword>
<comment type="pathway">
    <text evidence="1">Cell wall biogenesis; peptidoglycan biosynthesis.</text>
</comment>
<dbReference type="EMBL" id="JAOYFC010000003">
    <property type="protein sequence ID" value="MCV6825703.1"/>
    <property type="molecule type" value="Genomic_DNA"/>
</dbReference>
<dbReference type="GO" id="GO:0016740">
    <property type="term" value="F:transferase activity"/>
    <property type="evidence" value="ECO:0007669"/>
    <property type="project" value="InterPro"/>
</dbReference>
<keyword evidence="1" id="KW-0961">Cell wall biogenesis/degradation</keyword>
<accession>A0AAE3LSE1</accession>
<dbReference type="InterPro" id="IPR005490">
    <property type="entry name" value="LD_TPept_cat_dom"/>
</dbReference>
<keyword evidence="4" id="KW-1185">Reference proteome</keyword>
<dbReference type="GO" id="GO:0071555">
    <property type="term" value="P:cell wall organization"/>
    <property type="evidence" value="ECO:0007669"/>
    <property type="project" value="UniProtKB-UniRule"/>
</dbReference>
<dbReference type="Pfam" id="PF03734">
    <property type="entry name" value="YkuD"/>
    <property type="match status" value="1"/>
</dbReference>
<comment type="caution">
    <text evidence="3">The sequence shown here is derived from an EMBL/GenBank/DDBJ whole genome shotgun (WGS) entry which is preliminary data.</text>
</comment>
<name>A0AAE3LSE1_9RHOB</name>